<evidence type="ECO:0000256" key="8">
    <source>
        <dbReference type="ARBA" id="ARBA00048679"/>
    </source>
</evidence>
<dbReference type="EC" id="2.7.11.1" evidence="1"/>
<evidence type="ECO:0000256" key="2">
    <source>
        <dbReference type="ARBA" id="ARBA00022527"/>
    </source>
</evidence>
<dbReference type="PANTHER" id="PTHR43289">
    <property type="entry name" value="MITOGEN-ACTIVATED PROTEIN KINASE KINASE KINASE 20-RELATED"/>
    <property type="match status" value="1"/>
</dbReference>
<sequence>MQELSVDPLVGTTVGERYLVLSKVARGGMSTVYLATDLRLDRNVALKVLHPHLATDNSFLDRLGREAKAAARLSHPHVVGMFDTGNDGPLAYLVMEYIPGHTLRDVLNERGALPPRLALAYLDAVVEGLGAAHAADLVHRDIKPENVLIADDGRIKVGDFGLARAVTTTTNTGMLIGTVGYLSPELVDGAPADARSDIYSIGIMLFELLTGHQPFRGELPVRVALQHLTTPVPAPSTELPGLSADLDELVRCCTEKDPESRPADGYALLEDLRHIRTTLSDAELDFQAPSHIAGTPETGTPETGAPWGRTGNGRTEVVHLATEAIRTEAQQTVLIDNSLLPDDRTQQTKMMGRIHHTTVLPAGSNPAARQGYAGPLSPPEEPAPVLRPSRREAKRAVRSAEHARIRAAEHPLQTLRRGRPRRRFLIWLIVLLVLALLGGGAGWFFGLGPGALAAVPNVQDKTVAQAQALLQDQGFGSMSKDVNDETVQQGLVVTSDPEPGTQRRRFLPVTLLVSKGPVLYTVPAVTGGTLDAAKTALNNAKLALGNVTGQYDEERAAGVVLSQSPTSNTQQRGTTPVDLTVSKGPTPIPVPNVVGKDKDAARKAMNDVGLVPQLAPDTVFDKQVPAGSVVSQDPASGTLSKGSAVTLTVSKGPKLITVPSFIGKQVDKAVQELQQLGFQVKVNNILGGFFGTVRDQNPVNKDVPEGSVIILTVV</sequence>
<evidence type="ECO:0000256" key="7">
    <source>
        <dbReference type="ARBA" id="ARBA00047899"/>
    </source>
</evidence>
<evidence type="ECO:0000256" key="3">
    <source>
        <dbReference type="ARBA" id="ARBA00022679"/>
    </source>
</evidence>
<accession>A0A931CP86</accession>
<feature type="domain" description="PASTA" evidence="12">
    <location>
        <begin position="448"/>
        <end position="515"/>
    </location>
</feature>
<dbReference type="PROSITE" id="PS51178">
    <property type="entry name" value="PASTA"/>
    <property type="match status" value="4"/>
</dbReference>
<feature type="region of interest" description="Disordered" evidence="9">
    <location>
        <begin position="290"/>
        <end position="311"/>
    </location>
</feature>
<feature type="domain" description="PASTA" evidence="12">
    <location>
        <begin position="652"/>
        <end position="714"/>
    </location>
</feature>
<gene>
    <name evidence="13" type="ORF">IV500_14075</name>
</gene>
<feature type="transmembrane region" description="Helical" evidence="10">
    <location>
        <begin position="424"/>
        <end position="445"/>
    </location>
</feature>
<dbReference type="InterPro" id="IPR011009">
    <property type="entry name" value="Kinase-like_dom_sf"/>
</dbReference>
<dbReference type="PANTHER" id="PTHR43289:SF34">
    <property type="entry name" value="SERINE_THREONINE-PROTEIN KINASE YBDM-RELATED"/>
    <property type="match status" value="1"/>
</dbReference>
<evidence type="ECO:0000256" key="6">
    <source>
        <dbReference type="ARBA" id="ARBA00022840"/>
    </source>
</evidence>
<keyword evidence="14" id="KW-1185">Reference proteome</keyword>
<keyword evidence="4" id="KW-0547">Nucleotide-binding</keyword>
<dbReference type="FunFam" id="3.30.200.20:FF:000035">
    <property type="entry name" value="Serine/threonine protein kinase Stk1"/>
    <property type="match status" value="1"/>
</dbReference>
<dbReference type="Gene3D" id="3.30.200.20">
    <property type="entry name" value="Phosphorylase Kinase, domain 1"/>
    <property type="match status" value="1"/>
</dbReference>
<evidence type="ECO:0000256" key="1">
    <source>
        <dbReference type="ARBA" id="ARBA00012513"/>
    </source>
</evidence>
<dbReference type="RefSeq" id="WP_196397447.1">
    <property type="nucleotide sequence ID" value="NZ_JADNYM010000018.1"/>
</dbReference>
<comment type="caution">
    <text evidence="13">The sequence shown here is derived from an EMBL/GenBank/DDBJ whole genome shotgun (WGS) entry which is preliminary data.</text>
</comment>
<dbReference type="Gene3D" id="1.10.510.10">
    <property type="entry name" value="Transferase(Phosphotransferase) domain 1"/>
    <property type="match status" value="1"/>
</dbReference>
<dbReference type="InterPro" id="IPR008271">
    <property type="entry name" value="Ser/Thr_kinase_AS"/>
</dbReference>
<dbReference type="GO" id="GO:0045717">
    <property type="term" value="P:negative regulation of fatty acid biosynthetic process"/>
    <property type="evidence" value="ECO:0007669"/>
    <property type="project" value="UniProtKB-ARBA"/>
</dbReference>
<protein>
    <recommendedName>
        <fullName evidence="1">non-specific serine/threonine protein kinase</fullName>
        <ecNumber evidence="1">2.7.11.1</ecNumber>
    </recommendedName>
</protein>
<dbReference type="EMBL" id="JADNYM010000018">
    <property type="protein sequence ID" value="MBG0740507.1"/>
    <property type="molecule type" value="Genomic_DNA"/>
</dbReference>
<feature type="region of interest" description="Disordered" evidence="9">
    <location>
        <begin position="562"/>
        <end position="594"/>
    </location>
</feature>
<dbReference type="Gene3D" id="3.30.10.20">
    <property type="match status" value="4"/>
</dbReference>
<comment type="catalytic activity">
    <reaction evidence="8">
        <text>L-seryl-[protein] + ATP = O-phospho-L-seryl-[protein] + ADP + H(+)</text>
        <dbReference type="Rhea" id="RHEA:17989"/>
        <dbReference type="Rhea" id="RHEA-COMP:9863"/>
        <dbReference type="Rhea" id="RHEA-COMP:11604"/>
        <dbReference type="ChEBI" id="CHEBI:15378"/>
        <dbReference type="ChEBI" id="CHEBI:29999"/>
        <dbReference type="ChEBI" id="CHEBI:30616"/>
        <dbReference type="ChEBI" id="CHEBI:83421"/>
        <dbReference type="ChEBI" id="CHEBI:456216"/>
        <dbReference type="EC" id="2.7.11.1"/>
    </reaction>
</comment>
<dbReference type="SMART" id="SM00220">
    <property type="entry name" value="S_TKc"/>
    <property type="match status" value="1"/>
</dbReference>
<proteinExistence type="predicted"/>
<dbReference type="InterPro" id="IPR000719">
    <property type="entry name" value="Prot_kinase_dom"/>
</dbReference>
<keyword evidence="5 13" id="KW-0418">Kinase</keyword>
<reference evidence="13 14" key="1">
    <citation type="submission" date="2020-11" db="EMBL/GenBank/DDBJ databases">
        <title>Arthrobacter antarcticus sp. nov., isolated from Antarctic Soil.</title>
        <authorList>
            <person name="Li J."/>
        </authorList>
    </citation>
    <scope>NUCLEOTIDE SEQUENCE [LARGE SCALE GENOMIC DNA]</scope>
    <source>
        <strain evidence="13 14">Z1-20</strain>
    </source>
</reference>
<dbReference type="CDD" id="cd14014">
    <property type="entry name" value="STKc_PknB_like"/>
    <property type="match status" value="1"/>
</dbReference>
<evidence type="ECO:0000256" key="10">
    <source>
        <dbReference type="SAM" id="Phobius"/>
    </source>
</evidence>
<evidence type="ECO:0000259" key="11">
    <source>
        <dbReference type="PROSITE" id="PS50011"/>
    </source>
</evidence>
<evidence type="ECO:0000313" key="14">
    <source>
        <dbReference type="Proteomes" id="UP000655366"/>
    </source>
</evidence>
<dbReference type="FunFam" id="1.10.510.10:FF:000021">
    <property type="entry name" value="Serine/threonine protein kinase"/>
    <property type="match status" value="1"/>
</dbReference>
<dbReference type="GO" id="GO:0005524">
    <property type="term" value="F:ATP binding"/>
    <property type="evidence" value="ECO:0007669"/>
    <property type="project" value="UniProtKB-KW"/>
</dbReference>
<feature type="domain" description="Protein kinase" evidence="11">
    <location>
        <begin position="18"/>
        <end position="277"/>
    </location>
</feature>
<keyword evidence="10" id="KW-0472">Membrane</keyword>
<dbReference type="Pfam" id="PF00069">
    <property type="entry name" value="Pkinase"/>
    <property type="match status" value="1"/>
</dbReference>
<dbReference type="GO" id="GO:0004674">
    <property type="term" value="F:protein serine/threonine kinase activity"/>
    <property type="evidence" value="ECO:0007669"/>
    <property type="project" value="UniProtKB-KW"/>
</dbReference>
<evidence type="ECO:0000259" key="12">
    <source>
        <dbReference type="PROSITE" id="PS51178"/>
    </source>
</evidence>
<dbReference type="PROSITE" id="PS50011">
    <property type="entry name" value="PROTEIN_KINASE_DOM"/>
    <property type="match status" value="1"/>
</dbReference>
<dbReference type="PROSITE" id="PS00108">
    <property type="entry name" value="PROTEIN_KINASE_ST"/>
    <property type="match status" value="1"/>
</dbReference>
<keyword evidence="3" id="KW-0808">Transferase</keyword>
<evidence type="ECO:0000256" key="5">
    <source>
        <dbReference type="ARBA" id="ARBA00022777"/>
    </source>
</evidence>
<dbReference type="Proteomes" id="UP000655366">
    <property type="component" value="Unassembled WGS sequence"/>
</dbReference>
<dbReference type="CDD" id="cd06577">
    <property type="entry name" value="PASTA_pknB"/>
    <property type="match status" value="4"/>
</dbReference>
<feature type="region of interest" description="Disordered" evidence="9">
    <location>
        <begin position="359"/>
        <end position="393"/>
    </location>
</feature>
<organism evidence="13 14">
    <name type="scientific">Arthrobacter terrae</name>
    <dbReference type="NCBI Taxonomy" id="2935737"/>
    <lineage>
        <taxon>Bacteria</taxon>
        <taxon>Bacillati</taxon>
        <taxon>Actinomycetota</taxon>
        <taxon>Actinomycetes</taxon>
        <taxon>Micrococcales</taxon>
        <taxon>Micrococcaceae</taxon>
        <taxon>Arthrobacter</taxon>
    </lineage>
</organism>
<dbReference type="SMART" id="SM00740">
    <property type="entry name" value="PASTA"/>
    <property type="match status" value="4"/>
</dbReference>
<keyword evidence="2" id="KW-0723">Serine/threonine-protein kinase</keyword>
<dbReference type="AlphaFoldDB" id="A0A931CP86"/>
<dbReference type="InterPro" id="IPR005543">
    <property type="entry name" value="PASTA_dom"/>
</dbReference>
<name>A0A931CP86_9MICC</name>
<feature type="domain" description="PASTA" evidence="12">
    <location>
        <begin position="516"/>
        <end position="583"/>
    </location>
</feature>
<keyword evidence="6" id="KW-0067">ATP-binding</keyword>
<evidence type="ECO:0000256" key="9">
    <source>
        <dbReference type="SAM" id="MobiDB-lite"/>
    </source>
</evidence>
<keyword evidence="10" id="KW-0812">Transmembrane</keyword>
<comment type="catalytic activity">
    <reaction evidence="7">
        <text>L-threonyl-[protein] + ATP = O-phospho-L-threonyl-[protein] + ADP + H(+)</text>
        <dbReference type="Rhea" id="RHEA:46608"/>
        <dbReference type="Rhea" id="RHEA-COMP:11060"/>
        <dbReference type="Rhea" id="RHEA-COMP:11605"/>
        <dbReference type="ChEBI" id="CHEBI:15378"/>
        <dbReference type="ChEBI" id="CHEBI:30013"/>
        <dbReference type="ChEBI" id="CHEBI:30616"/>
        <dbReference type="ChEBI" id="CHEBI:61977"/>
        <dbReference type="ChEBI" id="CHEBI:456216"/>
        <dbReference type="EC" id="2.7.11.1"/>
    </reaction>
</comment>
<evidence type="ECO:0000313" key="13">
    <source>
        <dbReference type="EMBL" id="MBG0740507.1"/>
    </source>
</evidence>
<feature type="compositionally biased region" description="Low complexity" evidence="9">
    <location>
        <begin position="293"/>
        <end position="306"/>
    </location>
</feature>
<feature type="domain" description="PASTA" evidence="12">
    <location>
        <begin position="584"/>
        <end position="651"/>
    </location>
</feature>
<keyword evidence="10" id="KW-1133">Transmembrane helix</keyword>
<dbReference type="Pfam" id="PF03793">
    <property type="entry name" value="PASTA"/>
    <property type="match status" value="4"/>
</dbReference>
<dbReference type="SUPFAM" id="SSF56112">
    <property type="entry name" value="Protein kinase-like (PK-like)"/>
    <property type="match status" value="1"/>
</dbReference>
<evidence type="ECO:0000256" key="4">
    <source>
        <dbReference type="ARBA" id="ARBA00022741"/>
    </source>
</evidence>
<feature type="compositionally biased region" description="Polar residues" evidence="9">
    <location>
        <begin position="562"/>
        <end position="574"/>
    </location>
</feature>